<sequence length="109" mass="11871">MHIAGQRFARGVLGFQRLSLVLPPIASVNCADPELFRMVLSTAEWRSGRCGEHPLDGSLPTDIIAAEISQLSPRRINGHIACPFPALRSLSKLLLDHRSDTGSAHRPPP</sequence>
<dbReference type="Proteomes" id="UP000239560">
    <property type="component" value="Unassembled WGS sequence"/>
</dbReference>
<reference evidence="1 2" key="1">
    <citation type="journal article" date="2018" name="Elife">
        <title>Functional genomics of lipid metabolism in the oleaginous yeast Rhodosporidium toruloides.</title>
        <authorList>
            <person name="Coradetti S.T."/>
            <person name="Pinel D."/>
            <person name="Geiselman G."/>
            <person name="Ito M."/>
            <person name="Mondo S."/>
            <person name="Reilly M.C."/>
            <person name="Cheng Y.F."/>
            <person name="Bauer S."/>
            <person name="Grigoriev I."/>
            <person name="Gladden J.M."/>
            <person name="Simmons B.A."/>
            <person name="Brem R."/>
            <person name="Arkin A.P."/>
            <person name="Skerker J.M."/>
        </authorList>
    </citation>
    <scope>NUCLEOTIDE SEQUENCE [LARGE SCALE GENOMIC DNA]</scope>
    <source>
        <strain evidence="1 2">NBRC 0880</strain>
    </source>
</reference>
<proteinExistence type="predicted"/>
<dbReference type="EMBL" id="LCTV02000011">
    <property type="protein sequence ID" value="PRQ71955.1"/>
    <property type="molecule type" value="Genomic_DNA"/>
</dbReference>
<organism evidence="1 2">
    <name type="scientific">Rhodotorula toruloides</name>
    <name type="common">Yeast</name>
    <name type="synonym">Rhodosporidium toruloides</name>
    <dbReference type="NCBI Taxonomy" id="5286"/>
    <lineage>
        <taxon>Eukaryota</taxon>
        <taxon>Fungi</taxon>
        <taxon>Dikarya</taxon>
        <taxon>Basidiomycota</taxon>
        <taxon>Pucciniomycotina</taxon>
        <taxon>Microbotryomycetes</taxon>
        <taxon>Sporidiobolales</taxon>
        <taxon>Sporidiobolaceae</taxon>
        <taxon>Rhodotorula</taxon>
    </lineage>
</organism>
<dbReference type="AlphaFoldDB" id="A0A2T0A1T5"/>
<accession>A0A2T0A1T5</accession>
<evidence type="ECO:0000313" key="2">
    <source>
        <dbReference type="Proteomes" id="UP000239560"/>
    </source>
</evidence>
<evidence type="ECO:0000313" key="1">
    <source>
        <dbReference type="EMBL" id="PRQ71955.1"/>
    </source>
</evidence>
<gene>
    <name evidence="1" type="ORF">AAT19DRAFT_10070</name>
</gene>
<name>A0A2T0A1T5_RHOTO</name>
<comment type="caution">
    <text evidence="1">The sequence shown here is derived from an EMBL/GenBank/DDBJ whole genome shotgun (WGS) entry which is preliminary data.</text>
</comment>
<protein>
    <submittedName>
        <fullName evidence="1">Uncharacterized protein</fullName>
    </submittedName>
</protein>